<accession>A0A6J5SYU1</accession>
<evidence type="ECO:0000313" key="5">
    <source>
        <dbReference type="EMBL" id="CAB4220673.1"/>
    </source>
</evidence>
<reference evidence="5" key="1">
    <citation type="submission" date="2020-05" db="EMBL/GenBank/DDBJ databases">
        <authorList>
            <person name="Chiriac C."/>
            <person name="Salcher M."/>
            <person name="Ghai R."/>
            <person name="Kavagutti S V."/>
        </authorList>
    </citation>
    <scope>NUCLEOTIDE SEQUENCE</scope>
</reference>
<name>A0A6J5SYU1_9CAUD</name>
<protein>
    <submittedName>
        <fullName evidence="5">Uncharacterized protein</fullName>
    </submittedName>
</protein>
<keyword evidence="1" id="KW-1133">Transmembrane helix</keyword>
<keyword evidence="1" id="KW-0812">Transmembrane</keyword>
<feature type="transmembrane region" description="Helical" evidence="1">
    <location>
        <begin position="6"/>
        <end position="24"/>
    </location>
</feature>
<proteinExistence type="predicted"/>
<sequence length="130" mass="15229">MNFLVENWLTLMGFLSAPVMYFFGGKQAKRVEIKKASADAVATMQSVYDEFLSHYKDRMSDVLAELTTVKNSNIDLQRQFNEIHLQLAKEVESSQHWKNKFNGLEIKYLTLEKDHESLKKQFETYKKSNK</sequence>
<evidence type="ECO:0000313" key="2">
    <source>
        <dbReference type="EMBL" id="CAB4148548.1"/>
    </source>
</evidence>
<dbReference type="EMBL" id="LR797498">
    <property type="protein sequence ID" value="CAB4220673.1"/>
    <property type="molecule type" value="Genomic_DNA"/>
</dbReference>
<evidence type="ECO:0000256" key="1">
    <source>
        <dbReference type="SAM" id="Phobius"/>
    </source>
</evidence>
<evidence type="ECO:0000313" key="4">
    <source>
        <dbReference type="EMBL" id="CAB4188477.1"/>
    </source>
</evidence>
<evidence type="ECO:0000313" key="3">
    <source>
        <dbReference type="EMBL" id="CAB4178909.1"/>
    </source>
</evidence>
<keyword evidence="1" id="KW-0472">Membrane</keyword>
<dbReference type="EMBL" id="LR796974">
    <property type="protein sequence ID" value="CAB4178909.1"/>
    <property type="molecule type" value="Genomic_DNA"/>
</dbReference>
<dbReference type="EMBL" id="LR797121">
    <property type="protein sequence ID" value="CAB4188477.1"/>
    <property type="molecule type" value="Genomic_DNA"/>
</dbReference>
<dbReference type="EMBL" id="LR796504">
    <property type="protein sequence ID" value="CAB4148548.1"/>
    <property type="molecule type" value="Genomic_DNA"/>
</dbReference>
<gene>
    <name evidence="3" type="ORF">UFOVP1027_18</name>
    <name evidence="4" type="ORF">UFOVP1182_36</name>
    <name evidence="5" type="ORF">UFOVP1632_52</name>
    <name evidence="2" type="ORF">UFOVP530_18</name>
</gene>
<organism evidence="5">
    <name type="scientific">uncultured Caudovirales phage</name>
    <dbReference type="NCBI Taxonomy" id="2100421"/>
    <lineage>
        <taxon>Viruses</taxon>
        <taxon>Duplodnaviria</taxon>
        <taxon>Heunggongvirae</taxon>
        <taxon>Uroviricota</taxon>
        <taxon>Caudoviricetes</taxon>
        <taxon>Peduoviridae</taxon>
        <taxon>Maltschvirus</taxon>
        <taxon>Maltschvirus maltsch</taxon>
    </lineage>
</organism>